<dbReference type="Proteomes" id="UP000025245">
    <property type="component" value="Chromosome"/>
</dbReference>
<dbReference type="InterPro" id="IPR018672">
    <property type="entry name" value="DUF2140"/>
</dbReference>
<dbReference type="Pfam" id="PF09911">
    <property type="entry name" value="DUF2140"/>
    <property type="match status" value="1"/>
</dbReference>
<evidence type="ECO:0000313" key="2">
    <source>
        <dbReference type="EMBL" id="RLU57886.1"/>
    </source>
</evidence>
<evidence type="ECO:0000313" key="3">
    <source>
        <dbReference type="Proteomes" id="UP000025245"/>
    </source>
</evidence>
<dbReference type="EMBL" id="QLQD01000032">
    <property type="protein sequence ID" value="RLU57886.1"/>
    <property type="molecule type" value="Genomic_DNA"/>
</dbReference>
<dbReference type="AlphaFoldDB" id="A0A1J0MXV5"/>
<dbReference type="SMR" id="A0A1J0MXV5"/>
<sequence>MKKNLTINWWKWACLLLLAFNLAFVAVLASRLIQVRETESQQLVQSKAKKVKVGTIISNRQQINDTVASFLQAYQTKELNYKLYTTSSSIVFEGKYKLLGYEVPLYIYFQPSHLENGAIQLEVTSFSAGTLPLPEREVLQYLKSTYKLPHFVTVNPQKSLLVVNLQSIENQQGLYLESKKIDLVNNDISFDIFKKS</sequence>
<dbReference type="STRING" id="1346.BMF34_02975"/>
<dbReference type="GeneID" id="35766095"/>
<proteinExistence type="predicted"/>
<evidence type="ECO:0000313" key="1">
    <source>
        <dbReference type="EMBL" id="AHY15420.1"/>
    </source>
</evidence>
<name>A0A1J0MXV5_STRIN</name>
<reference evidence="2 4" key="2">
    <citation type="submission" date="2018-06" db="EMBL/GenBank/DDBJ databases">
        <title>Mutators as drivers of adaptation in pathogenic bacteria and a risk factor for host jumps and vaccine escape.</title>
        <authorList>
            <person name="Barnes A.C."/>
            <person name="Silayeva O."/>
        </authorList>
    </citation>
    <scope>NUCLEOTIDE SEQUENCE [LARGE SCALE GENOMIC DNA]</scope>
    <source>
        <strain evidence="2 4">QMA0445</strain>
    </source>
</reference>
<dbReference type="RefSeq" id="WP_003101084.1">
    <property type="nucleotide sequence ID" value="NZ_CP010783.1"/>
</dbReference>
<organism evidence="2 4">
    <name type="scientific">Streptococcus iniae</name>
    <name type="common">Streptococcus shiloi</name>
    <dbReference type="NCBI Taxonomy" id="1346"/>
    <lineage>
        <taxon>Bacteria</taxon>
        <taxon>Bacillati</taxon>
        <taxon>Bacillota</taxon>
        <taxon>Bacilli</taxon>
        <taxon>Lactobacillales</taxon>
        <taxon>Streptococcaceae</taxon>
        <taxon>Streptococcus</taxon>
    </lineage>
</organism>
<dbReference type="OrthoDB" id="2241695at2"/>
<gene>
    <name evidence="2" type="ORF">DIY07_03140</name>
    <name evidence="1" type="ORF">DQ08_02860</name>
</gene>
<dbReference type="KEGG" id="siq:DQ08_02860"/>
<dbReference type="eggNOG" id="COG4698">
    <property type="taxonomic scope" value="Bacteria"/>
</dbReference>
<keyword evidence="3" id="KW-1185">Reference proteome</keyword>
<dbReference type="KEGG" id="sio:DW64_02850"/>
<evidence type="ECO:0000313" key="4">
    <source>
        <dbReference type="Proteomes" id="UP000269148"/>
    </source>
</evidence>
<accession>A0A1J0MXV5</accession>
<dbReference type="EMBL" id="CP007586">
    <property type="protein sequence ID" value="AHY15420.1"/>
    <property type="molecule type" value="Genomic_DNA"/>
</dbReference>
<dbReference type="KEGG" id="siz:SI82_03080"/>
<reference evidence="1 3" key="1">
    <citation type="journal article" date="2014" name="Genome Announc.">
        <title>Complete Genome Sequence of a Virulent Strain, Streptococcus iniae ISET0901, Isolated from Diseased Tilapia.</title>
        <authorList>
            <person name="Pridgeon J.W."/>
            <person name="Zhang D."/>
            <person name="Zhang L."/>
        </authorList>
    </citation>
    <scope>NUCLEOTIDE SEQUENCE [LARGE SCALE GENOMIC DNA]</scope>
    <source>
        <strain evidence="1 3">ISET0901</strain>
    </source>
</reference>
<dbReference type="Proteomes" id="UP000269148">
    <property type="component" value="Unassembled WGS sequence"/>
</dbReference>
<protein>
    <submittedName>
        <fullName evidence="2">DUF2140 family protein</fullName>
    </submittedName>
    <submittedName>
        <fullName evidence="1">Membrane protein</fullName>
    </submittedName>
</protein>